<organism evidence="2 3">
    <name type="scientific">Nitrosotalea sinensis</name>
    <dbReference type="NCBI Taxonomy" id="1499975"/>
    <lineage>
        <taxon>Archaea</taxon>
        <taxon>Nitrososphaerota</taxon>
        <taxon>Nitrososphaeria</taxon>
        <taxon>Nitrosotaleales</taxon>
        <taxon>Nitrosotaleaceae</taxon>
        <taxon>Nitrosotalea</taxon>
    </lineage>
</organism>
<evidence type="ECO:0000313" key="3">
    <source>
        <dbReference type="Proteomes" id="UP000232412"/>
    </source>
</evidence>
<name>A0A2H1EIL4_9ARCH</name>
<dbReference type="Proteomes" id="UP000232412">
    <property type="component" value="Unassembled WGS sequence"/>
</dbReference>
<reference evidence="3" key="1">
    <citation type="submission" date="2016-12" db="EMBL/GenBank/DDBJ databases">
        <authorList>
            <person name="Herbold C."/>
        </authorList>
    </citation>
    <scope>NUCLEOTIDE SEQUENCE [LARGE SCALE GENOMIC DNA]</scope>
</reference>
<dbReference type="EMBL" id="FRFC01000004">
    <property type="protein sequence ID" value="SHO46683.1"/>
    <property type="molecule type" value="Genomic_DNA"/>
</dbReference>
<feature type="transmembrane region" description="Helical" evidence="1">
    <location>
        <begin position="76"/>
        <end position="99"/>
    </location>
</feature>
<gene>
    <name evidence="2" type="ORF">NSIN_30234</name>
</gene>
<evidence type="ECO:0000313" key="2">
    <source>
        <dbReference type="EMBL" id="SHO46683.1"/>
    </source>
</evidence>
<keyword evidence="1" id="KW-1133">Transmembrane helix</keyword>
<evidence type="ECO:0000256" key="1">
    <source>
        <dbReference type="SAM" id="Phobius"/>
    </source>
</evidence>
<keyword evidence="1" id="KW-0472">Membrane</keyword>
<proteinExistence type="predicted"/>
<protein>
    <submittedName>
        <fullName evidence="2">Uncharacterized protein</fullName>
    </submittedName>
</protein>
<feature type="transmembrane region" description="Helical" evidence="1">
    <location>
        <begin position="111"/>
        <end position="129"/>
    </location>
</feature>
<sequence>MYWPSLDVKTKIAVVMSVISIIMLCIYGLDVIAANGGKNGFLPMDVSVRGSVFGIIPSALLIISFFITRKEPSKKLGILIIIGGALIIAGTGIILALQGAQSQDARAVREFGAVLGIGVIITILGILKIRKS</sequence>
<keyword evidence="1" id="KW-0812">Transmembrane</keyword>
<feature type="transmembrane region" description="Helical" evidence="1">
    <location>
        <begin position="12"/>
        <end position="34"/>
    </location>
</feature>
<accession>A0A2H1EIL4</accession>
<dbReference type="AlphaFoldDB" id="A0A2H1EIL4"/>
<feature type="transmembrane region" description="Helical" evidence="1">
    <location>
        <begin position="46"/>
        <end position="67"/>
    </location>
</feature>
<keyword evidence="3" id="KW-1185">Reference proteome</keyword>